<keyword evidence="2" id="KW-0802">TPR repeat</keyword>
<proteinExistence type="predicted"/>
<comment type="subcellular location">
    <subcellularLocation>
        <location evidence="1">Cell outer membrane</location>
    </subcellularLocation>
</comment>
<accession>A0A840MRB8</accession>
<evidence type="ECO:0000256" key="1">
    <source>
        <dbReference type="ARBA" id="ARBA00004442"/>
    </source>
</evidence>
<dbReference type="GO" id="GO:0009279">
    <property type="term" value="C:cell outer membrane"/>
    <property type="evidence" value="ECO:0007669"/>
    <property type="project" value="UniProtKB-SubCell"/>
</dbReference>
<dbReference type="Pfam" id="PF04575">
    <property type="entry name" value="SlipAM"/>
    <property type="match status" value="1"/>
</dbReference>
<feature type="repeat" description="TPR" evidence="2">
    <location>
        <begin position="98"/>
        <end position="131"/>
    </location>
</feature>
<dbReference type="AlphaFoldDB" id="A0A840MRB8"/>
<evidence type="ECO:0000313" key="5">
    <source>
        <dbReference type="Proteomes" id="UP000575898"/>
    </source>
</evidence>
<dbReference type="InterPro" id="IPR019734">
    <property type="entry name" value="TPR_rpt"/>
</dbReference>
<dbReference type="RefSeq" id="WP_184040855.1">
    <property type="nucleotide sequence ID" value="NZ_JACHHY010000019.1"/>
</dbReference>
<dbReference type="InterPro" id="IPR011990">
    <property type="entry name" value="TPR-like_helical_dom_sf"/>
</dbReference>
<name>A0A840MRB8_9PROT</name>
<dbReference type="SUPFAM" id="SSF56925">
    <property type="entry name" value="OMPA-like"/>
    <property type="match status" value="1"/>
</dbReference>
<dbReference type="PROSITE" id="PS50005">
    <property type="entry name" value="TPR"/>
    <property type="match status" value="1"/>
</dbReference>
<gene>
    <name evidence="4" type="ORF">HNQ59_002955</name>
</gene>
<evidence type="ECO:0000313" key="4">
    <source>
        <dbReference type="EMBL" id="MBB5019647.1"/>
    </source>
</evidence>
<keyword evidence="5" id="KW-1185">Reference proteome</keyword>
<feature type="domain" description="Surface lipoprotein assembly modifier C-terminal" evidence="3">
    <location>
        <begin position="231"/>
        <end position="446"/>
    </location>
</feature>
<protein>
    <recommendedName>
        <fullName evidence="3">Surface lipoprotein assembly modifier C-terminal domain-containing protein</fullName>
    </recommendedName>
</protein>
<evidence type="ECO:0000259" key="3">
    <source>
        <dbReference type="Pfam" id="PF04575"/>
    </source>
</evidence>
<dbReference type="InterPro" id="IPR011250">
    <property type="entry name" value="OMP/PagP_B-barrel"/>
</dbReference>
<dbReference type="SUPFAM" id="SSF48452">
    <property type="entry name" value="TPR-like"/>
    <property type="match status" value="1"/>
</dbReference>
<dbReference type="InterPro" id="IPR007655">
    <property type="entry name" value="Slam_C"/>
</dbReference>
<evidence type="ECO:0000256" key="2">
    <source>
        <dbReference type="PROSITE-ProRule" id="PRU00339"/>
    </source>
</evidence>
<reference evidence="4 5" key="1">
    <citation type="submission" date="2020-08" db="EMBL/GenBank/DDBJ databases">
        <title>Genomic Encyclopedia of Type Strains, Phase IV (KMG-IV): sequencing the most valuable type-strain genomes for metagenomic binning, comparative biology and taxonomic classification.</title>
        <authorList>
            <person name="Goeker M."/>
        </authorList>
    </citation>
    <scope>NUCLEOTIDE SEQUENCE [LARGE SCALE GENOMIC DNA]</scope>
    <source>
        <strain evidence="4 5">DSM 27165</strain>
    </source>
</reference>
<dbReference type="EMBL" id="JACHHY010000019">
    <property type="protein sequence ID" value="MBB5019647.1"/>
    <property type="molecule type" value="Genomic_DNA"/>
</dbReference>
<dbReference type="Proteomes" id="UP000575898">
    <property type="component" value="Unassembled WGS sequence"/>
</dbReference>
<organism evidence="4 5">
    <name type="scientific">Chitinivorax tropicus</name>
    <dbReference type="NCBI Taxonomy" id="714531"/>
    <lineage>
        <taxon>Bacteria</taxon>
        <taxon>Pseudomonadati</taxon>
        <taxon>Pseudomonadota</taxon>
        <taxon>Betaproteobacteria</taxon>
        <taxon>Chitinivorax</taxon>
    </lineage>
</organism>
<dbReference type="SMART" id="SM00028">
    <property type="entry name" value="TPR"/>
    <property type="match status" value="2"/>
</dbReference>
<dbReference type="Pfam" id="PF14559">
    <property type="entry name" value="TPR_19"/>
    <property type="match status" value="1"/>
</dbReference>
<comment type="caution">
    <text evidence="4">The sequence shown here is derived from an EMBL/GenBank/DDBJ whole genome shotgun (WGS) entry which is preliminary data.</text>
</comment>
<sequence>MKKISIWRRRIVRWWVVLCLGSATTVWGTESNLLDQAELLLKQDQAGQALQLLAPEEIQRAGQVDYDYLLGVAYLANNLPEPASFALERVVAQNPRHAAAWLDLGRAYLMMGDHIRAKAVFDTILDLQPPPAARATVMRHLAALERPSDSGSYVFNGFVDAALGWDSNINTSPRQDLMTVPALGGLQVKLNPKNVKMRDRYGRFTAGGDASILLTGTLRSVSSVRTNFKRFRHSPEFHTDDAEVRTGLQYGFRDSLVVINAIGQWATLGPQLNRRSWGGNIDWWQRLNTNHHLLFSNQLMRHQYPAPWLADNNFDQQASSLSWIYSPDSQRWQWASQVFGAREVGAADRTDGNARLSGVRFQGVWRDTVDTEWYLVAGALRGQYDRANPAFLINRKDRQWSVGAGVAWKATKSTSVQLRWDYIARHSNIPISEYARHDVGVSVRYDFR</sequence>
<dbReference type="Gene3D" id="1.25.40.10">
    <property type="entry name" value="Tetratricopeptide repeat domain"/>
    <property type="match status" value="1"/>
</dbReference>